<keyword evidence="1" id="KW-0472">Membrane</keyword>
<feature type="transmembrane region" description="Helical" evidence="1">
    <location>
        <begin position="129"/>
        <end position="146"/>
    </location>
</feature>
<protein>
    <recommendedName>
        <fullName evidence="3">Holin of 3TMs, for gene-transfer release</fullName>
    </recommendedName>
</protein>
<name>A0A6J5LJI4_9CAUD</name>
<keyword evidence="1" id="KW-0812">Transmembrane</keyword>
<sequence>MNELLSLLKNIAPSLATVVAGPLGGAAVSAIASKFGVADSVEAVAQAIVGDPEAAQKLAEIDLRKFELHNANTANARAMQVVALQQDDLFSKRFLMYFAIGWSVCAVVYIACITFAAIPPANIRFADTILGFVLGTIVSTLLNFFFGSAHGSTDKQETIKEVLHSKMEHDK</sequence>
<evidence type="ECO:0000256" key="1">
    <source>
        <dbReference type="SAM" id="Phobius"/>
    </source>
</evidence>
<reference evidence="2" key="1">
    <citation type="submission" date="2020-04" db="EMBL/GenBank/DDBJ databases">
        <authorList>
            <person name="Chiriac C."/>
            <person name="Salcher M."/>
            <person name="Ghai R."/>
            <person name="Kavagutti S V."/>
        </authorList>
    </citation>
    <scope>NUCLEOTIDE SEQUENCE</scope>
</reference>
<proteinExistence type="predicted"/>
<gene>
    <name evidence="2" type="ORF">UFOVP272_48</name>
</gene>
<organism evidence="2">
    <name type="scientific">uncultured Caudovirales phage</name>
    <dbReference type="NCBI Taxonomy" id="2100421"/>
    <lineage>
        <taxon>Viruses</taxon>
        <taxon>Duplodnaviria</taxon>
        <taxon>Heunggongvirae</taxon>
        <taxon>Uroviricota</taxon>
        <taxon>Caudoviricetes</taxon>
        <taxon>Peduoviridae</taxon>
        <taxon>Maltschvirus</taxon>
        <taxon>Maltschvirus maltsch</taxon>
    </lineage>
</organism>
<accession>A0A6J5LJI4</accession>
<evidence type="ECO:0000313" key="2">
    <source>
        <dbReference type="EMBL" id="CAB4134331.1"/>
    </source>
</evidence>
<evidence type="ECO:0008006" key="3">
    <source>
        <dbReference type="Google" id="ProtNLM"/>
    </source>
</evidence>
<keyword evidence="1" id="KW-1133">Transmembrane helix</keyword>
<dbReference type="EMBL" id="LR796279">
    <property type="protein sequence ID" value="CAB4134331.1"/>
    <property type="molecule type" value="Genomic_DNA"/>
</dbReference>
<feature type="transmembrane region" description="Helical" evidence="1">
    <location>
        <begin position="94"/>
        <end position="117"/>
    </location>
</feature>